<organism evidence="2 3">
    <name type="scientific">Chionoecetes opilio</name>
    <name type="common">Atlantic snow crab</name>
    <name type="synonym">Cancer opilio</name>
    <dbReference type="NCBI Taxonomy" id="41210"/>
    <lineage>
        <taxon>Eukaryota</taxon>
        <taxon>Metazoa</taxon>
        <taxon>Ecdysozoa</taxon>
        <taxon>Arthropoda</taxon>
        <taxon>Crustacea</taxon>
        <taxon>Multicrustacea</taxon>
        <taxon>Malacostraca</taxon>
        <taxon>Eumalacostraca</taxon>
        <taxon>Eucarida</taxon>
        <taxon>Decapoda</taxon>
        <taxon>Pleocyemata</taxon>
        <taxon>Brachyura</taxon>
        <taxon>Eubrachyura</taxon>
        <taxon>Majoidea</taxon>
        <taxon>Majidae</taxon>
        <taxon>Chionoecetes</taxon>
    </lineage>
</organism>
<name>A0A8J5CTT4_CHIOP</name>
<comment type="caution">
    <text evidence="2">The sequence shown here is derived from an EMBL/GenBank/DDBJ whole genome shotgun (WGS) entry which is preliminary data.</text>
</comment>
<protein>
    <submittedName>
        <fullName evidence="2">Uncharacterized protein</fullName>
    </submittedName>
</protein>
<evidence type="ECO:0000313" key="2">
    <source>
        <dbReference type="EMBL" id="KAG0719552.1"/>
    </source>
</evidence>
<evidence type="ECO:0000313" key="3">
    <source>
        <dbReference type="Proteomes" id="UP000770661"/>
    </source>
</evidence>
<feature type="compositionally biased region" description="Polar residues" evidence="1">
    <location>
        <begin position="53"/>
        <end position="74"/>
    </location>
</feature>
<reference evidence="2" key="1">
    <citation type="submission" date="2020-07" db="EMBL/GenBank/DDBJ databases">
        <title>The High-quality genome of the commercially important snow crab, Chionoecetes opilio.</title>
        <authorList>
            <person name="Jeong J.-H."/>
            <person name="Ryu S."/>
        </authorList>
    </citation>
    <scope>NUCLEOTIDE SEQUENCE</scope>
    <source>
        <strain evidence="2">MADBK_172401_WGS</strain>
        <tissue evidence="2">Digestive gland</tissue>
    </source>
</reference>
<gene>
    <name evidence="2" type="ORF">GWK47_050225</name>
</gene>
<evidence type="ECO:0000256" key="1">
    <source>
        <dbReference type="SAM" id="MobiDB-lite"/>
    </source>
</evidence>
<accession>A0A8J5CTT4</accession>
<keyword evidence="3" id="KW-1185">Reference proteome</keyword>
<feature type="region of interest" description="Disordered" evidence="1">
    <location>
        <begin position="1"/>
        <end position="80"/>
    </location>
</feature>
<dbReference type="EMBL" id="JACEEZ010014358">
    <property type="protein sequence ID" value="KAG0719552.1"/>
    <property type="molecule type" value="Genomic_DNA"/>
</dbReference>
<dbReference type="Proteomes" id="UP000770661">
    <property type="component" value="Unassembled WGS sequence"/>
</dbReference>
<sequence>MFDAMSEKTGPPGPPHTPGIHLRYSCSHSRLPHPYPVTPTSTSTKRPIDHASDTSGEPSSPTAKTSRHNATSFHPTVPAYSRPRLLLRGHLPSLHCPSSLCPKD</sequence>
<dbReference type="AlphaFoldDB" id="A0A8J5CTT4"/>
<proteinExistence type="predicted"/>